<feature type="region of interest" description="Disordered" evidence="1">
    <location>
        <begin position="1"/>
        <end position="67"/>
    </location>
</feature>
<dbReference type="InterPro" id="IPR021858">
    <property type="entry name" value="Fun_TF"/>
</dbReference>
<reference evidence="2" key="1">
    <citation type="journal article" date="2020" name="Stud. Mycol.">
        <title>101 Dothideomycetes genomes: a test case for predicting lifestyles and emergence of pathogens.</title>
        <authorList>
            <person name="Haridas S."/>
            <person name="Albert R."/>
            <person name="Binder M."/>
            <person name="Bloem J."/>
            <person name="Labutti K."/>
            <person name="Salamov A."/>
            <person name="Andreopoulos B."/>
            <person name="Baker S."/>
            <person name="Barry K."/>
            <person name="Bills G."/>
            <person name="Bluhm B."/>
            <person name="Cannon C."/>
            <person name="Castanera R."/>
            <person name="Culley D."/>
            <person name="Daum C."/>
            <person name="Ezra D."/>
            <person name="Gonzalez J."/>
            <person name="Henrissat B."/>
            <person name="Kuo A."/>
            <person name="Liang C."/>
            <person name="Lipzen A."/>
            <person name="Lutzoni F."/>
            <person name="Magnuson J."/>
            <person name="Mondo S."/>
            <person name="Nolan M."/>
            <person name="Ohm R."/>
            <person name="Pangilinan J."/>
            <person name="Park H.-J."/>
            <person name="Ramirez L."/>
            <person name="Alfaro M."/>
            <person name="Sun H."/>
            <person name="Tritt A."/>
            <person name="Yoshinaga Y."/>
            <person name="Zwiers L.-H."/>
            <person name="Turgeon B."/>
            <person name="Goodwin S."/>
            <person name="Spatafora J."/>
            <person name="Crous P."/>
            <person name="Grigoriev I."/>
        </authorList>
    </citation>
    <scope>NUCLEOTIDE SEQUENCE</scope>
    <source>
        <strain evidence="2">CBS 122368</strain>
    </source>
</reference>
<dbReference type="Pfam" id="PF11951">
    <property type="entry name" value="Fungal_trans_2"/>
    <property type="match status" value="1"/>
</dbReference>
<gene>
    <name evidence="2" type="ORF">BU26DRAFT_507345</name>
</gene>
<dbReference type="GeneID" id="54580323"/>
<protein>
    <submittedName>
        <fullName evidence="2">Uncharacterized protein</fullName>
    </submittedName>
</protein>
<name>A0A6A6I8C5_9PLEO</name>
<keyword evidence="3" id="KW-1185">Reference proteome</keyword>
<organism evidence="2 3">
    <name type="scientific">Trematosphaeria pertusa</name>
    <dbReference type="NCBI Taxonomy" id="390896"/>
    <lineage>
        <taxon>Eukaryota</taxon>
        <taxon>Fungi</taxon>
        <taxon>Dikarya</taxon>
        <taxon>Ascomycota</taxon>
        <taxon>Pezizomycotina</taxon>
        <taxon>Dothideomycetes</taxon>
        <taxon>Pleosporomycetidae</taxon>
        <taxon>Pleosporales</taxon>
        <taxon>Massarineae</taxon>
        <taxon>Trematosphaeriaceae</taxon>
        <taxon>Trematosphaeria</taxon>
    </lineage>
</organism>
<sequence length="451" mass="51010">MSATFEFVPAGRSGRPKPADRARIRSRCMQGRNKREDSRRSLREARRFDASSANYSSSASRMPPPPPRDLALVQLVANVGPPSQDTLFKIFTCNVLNQAMSPLEPCVDYNYVETACFHWLFEDVAFLHALLFIGSMMDDLVSHKQPQPGRKTYAHLRQTIAALNTALCAKDAHLKDSTLYVVIALTSLAVASRDLRAAAAHMDGLRKIVQLRGGLEYLAQRPKLHFKLDRIDLAWTLSSGEKPRFLPRSTSRGPLFMTAERVPMPRTVQSIDGLVDARLGIVYEDLQRLTFGLNESAQKHERWNVGAFQNVITCIQSQLLRLEDNLKDSPSECLRLAMLAFLTTLFKIPGRNTPYTYLAKRLRSLYPTVFEGTLSNGASSLHFWFIMVGTITVVDPDEEWLVQMFTAVHASPLSWEEAKKRLLSVMWIECIHDAPAKRMFEQLTARAQKYH</sequence>
<evidence type="ECO:0000313" key="2">
    <source>
        <dbReference type="EMBL" id="KAF2246804.1"/>
    </source>
</evidence>
<proteinExistence type="predicted"/>
<dbReference type="RefSeq" id="XP_033681808.1">
    <property type="nucleotide sequence ID" value="XM_033826993.1"/>
</dbReference>
<evidence type="ECO:0000313" key="3">
    <source>
        <dbReference type="Proteomes" id="UP000800094"/>
    </source>
</evidence>
<dbReference type="EMBL" id="ML987198">
    <property type="protein sequence ID" value="KAF2246804.1"/>
    <property type="molecule type" value="Genomic_DNA"/>
</dbReference>
<feature type="compositionally biased region" description="Basic and acidic residues" evidence="1">
    <location>
        <begin position="33"/>
        <end position="49"/>
    </location>
</feature>
<dbReference type="PANTHER" id="PTHR37540">
    <property type="entry name" value="TRANSCRIPTION FACTOR (ACR-2), PUTATIVE-RELATED-RELATED"/>
    <property type="match status" value="1"/>
</dbReference>
<dbReference type="OrthoDB" id="4158087at2759"/>
<feature type="compositionally biased region" description="Low complexity" evidence="1">
    <location>
        <begin position="50"/>
        <end position="60"/>
    </location>
</feature>
<dbReference type="AlphaFoldDB" id="A0A6A6I8C5"/>
<accession>A0A6A6I8C5</accession>
<dbReference type="PANTHER" id="PTHR37540:SF5">
    <property type="entry name" value="TRANSCRIPTION FACTOR DOMAIN-CONTAINING PROTEIN"/>
    <property type="match status" value="1"/>
</dbReference>
<dbReference type="Proteomes" id="UP000800094">
    <property type="component" value="Unassembled WGS sequence"/>
</dbReference>
<evidence type="ECO:0000256" key="1">
    <source>
        <dbReference type="SAM" id="MobiDB-lite"/>
    </source>
</evidence>